<gene>
    <name evidence="1" type="ORF">TJEJU_2554</name>
</gene>
<accession>A0A238UCE8</accession>
<evidence type="ECO:0000313" key="1">
    <source>
        <dbReference type="EMBL" id="SNR16238.1"/>
    </source>
</evidence>
<dbReference type="OrthoDB" id="675372at2"/>
<dbReference type="EMBL" id="LT899436">
    <property type="protein sequence ID" value="SNR16238.1"/>
    <property type="molecule type" value="Genomic_DNA"/>
</dbReference>
<proteinExistence type="predicted"/>
<evidence type="ECO:0000313" key="2">
    <source>
        <dbReference type="Proteomes" id="UP000215214"/>
    </source>
</evidence>
<protein>
    <submittedName>
        <fullName evidence="1">Uncharacterized protein</fullName>
    </submittedName>
</protein>
<name>A0A238UCE8_9FLAO</name>
<dbReference type="KEGG" id="tje:TJEJU_2554"/>
<keyword evidence="2" id="KW-1185">Reference proteome</keyword>
<dbReference type="AlphaFoldDB" id="A0A238UCE8"/>
<organism evidence="1 2">
    <name type="scientific">Tenacibaculum jejuense</name>
    <dbReference type="NCBI Taxonomy" id="584609"/>
    <lineage>
        <taxon>Bacteria</taxon>
        <taxon>Pseudomonadati</taxon>
        <taxon>Bacteroidota</taxon>
        <taxon>Flavobacteriia</taxon>
        <taxon>Flavobacteriales</taxon>
        <taxon>Flavobacteriaceae</taxon>
        <taxon>Tenacibaculum</taxon>
    </lineage>
</organism>
<dbReference type="RefSeq" id="WP_157730208.1">
    <property type="nucleotide sequence ID" value="NZ_LT899436.1"/>
</dbReference>
<sequence length="111" mass="12764">MNPFGAHIRSLIMFLTKEELELKYSKAKNAFEKCINYEENEYLSDEIGFSVKDIIVKYDSVKIEYSYSSGICLTSIKVLLLSEKNERIGTFTLVEDDNEDIIDDILVFTSS</sequence>
<reference evidence="1 2" key="1">
    <citation type="submission" date="2017-07" db="EMBL/GenBank/DDBJ databases">
        <authorList>
            <person name="Sun Z.S."/>
            <person name="Albrecht U."/>
            <person name="Echele G."/>
            <person name="Lee C.C."/>
        </authorList>
    </citation>
    <scope>NUCLEOTIDE SEQUENCE [LARGE SCALE GENOMIC DNA]</scope>
    <source>
        <strain evidence="2">type strain: KCTC 22618</strain>
    </source>
</reference>
<dbReference type="Proteomes" id="UP000215214">
    <property type="component" value="Chromosome TJEJU"/>
</dbReference>